<evidence type="ECO:0000256" key="4">
    <source>
        <dbReference type="ARBA" id="ARBA00022475"/>
    </source>
</evidence>
<evidence type="ECO:0000256" key="5">
    <source>
        <dbReference type="ARBA" id="ARBA00022519"/>
    </source>
</evidence>
<dbReference type="STRING" id="1215104.GCA_000730585_01631"/>
<name>A0A238ZYJ2_9PSED</name>
<evidence type="ECO:0000256" key="10">
    <source>
        <dbReference type="SAM" id="Phobius"/>
    </source>
</evidence>
<evidence type="ECO:0000256" key="2">
    <source>
        <dbReference type="ARBA" id="ARBA00005745"/>
    </source>
</evidence>
<sequence length="412" mass="45384">MPNRNKDVATIMKTRTYSWQGVDRNGARVSGRSDGQSPALVKAMLHKRGIRTTRIRHSRRLAALKLSRDINAAQLTQLSRHLATLFQAGIPLLHGLDIIADGSRHPRMLHLLDALKRDISAGNSLAEALRKHPRYFDTLYCNLVAVGEASGRLDTLLDQLATYQEKRATLRARMRKAMIYPLLVLMVGLGVSSLLLLQVVPQFEVLFAGMGSELPAFTRMVIGLADWLSAHVLALSLSLLLAAMGVRQAFRHNPLFHLWLLRLGHRLPVMGTLLRHAAMARFARTLHTCFAAGIPLAEALLPVARACGDALYEQAIRRLRQDLGNGLALSTAMRANPLFPNLCVQMCGIGETSGTLDDMLNRIANHHEQAIDQLMENLASLLEPVIVLVLGLLVGSLVIAMYLPIFQLGDVI</sequence>
<evidence type="ECO:0000313" key="13">
    <source>
        <dbReference type="Proteomes" id="UP000198407"/>
    </source>
</evidence>
<comment type="subcellular location">
    <subcellularLocation>
        <location evidence="1 9">Cell inner membrane</location>
        <topology evidence="1 9">Multi-pass membrane protein</topology>
    </subcellularLocation>
</comment>
<dbReference type="InterPro" id="IPR042094">
    <property type="entry name" value="T2SS_GspF_sf"/>
</dbReference>
<keyword evidence="3 9" id="KW-0813">Transport</keyword>
<feature type="transmembrane region" description="Helical" evidence="10">
    <location>
        <begin position="177"/>
        <end position="200"/>
    </location>
</feature>
<keyword evidence="5" id="KW-0997">Cell inner membrane</keyword>
<feature type="domain" description="Type II secretion system protein GspF" evidence="11">
    <location>
        <begin position="282"/>
        <end position="404"/>
    </location>
</feature>
<keyword evidence="13" id="KW-1185">Reference proteome</keyword>
<dbReference type="EMBL" id="FZOL01000001">
    <property type="protein sequence ID" value="SNR87854.1"/>
    <property type="molecule type" value="Genomic_DNA"/>
</dbReference>
<evidence type="ECO:0000256" key="9">
    <source>
        <dbReference type="RuleBase" id="RU003923"/>
    </source>
</evidence>
<protein>
    <submittedName>
        <fullName evidence="12">Type IV pilus assembly protein PilC</fullName>
    </submittedName>
</protein>
<dbReference type="PANTHER" id="PTHR30012:SF7">
    <property type="entry name" value="PROTEIN TRANSPORT PROTEIN HOFC HOMOLOG"/>
    <property type="match status" value="1"/>
</dbReference>
<dbReference type="GO" id="GO:0005886">
    <property type="term" value="C:plasma membrane"/>
    <property type="evidence" value="ECO:0007669"/>
    <property type="project" value="UniProtKB-SubCell"/>
</dbReference>
<organism evidence="12 13">
    <name type="scientific">Pseudomonas japonica</name>
    <dbReference type="NCBI Taxonomy" id="256466"/>
    <lineage>
        <taxon>Bacteria</taxon>
        <taxon>Pseudomonadati</taxon>
        <taxon>Pseudomonadota</taxon>
        <taxon>Gammaproteobacteria</taxon>
        <taxon>Pseudomonadales</taxon>
        <taxon>Pseudomonadaceae</taxon>
        <taxon>Pseudomonas</taxon>
    </lineage>
</organism>
<dbReference type="InterPro" id="IPR018076">
    <property type="entry name" value="T2SS_GspF_dom"/>
</dbReference>
<dbReference type="Pfam" id="PF00482">
    <property type="entry name" value="T2SSF"/>
    <property type="match status" value="2"/>
</dbReference>
<keyword evidence="7 10" id="KW-1133">Transmembrane helix</keyword>
<evidence type="ECO:0000256" key="6">
    <source>
        <dbReference type="ARBA" id="ARBA00022692"/>
    </source>
</evidence>
<evidence type="ECO:0000256" key="8">
    <source>
        <dbReference type="ARBA" id="ARBA00023136"/>
    </source>
</evidence>
<dbReference type="PRINTS" id="PR00812">
    <property type="entry name" value="BCTERIALGSPF"/>
</dbReference>
<dbReference type="InterPro" id="IPR001992">
    <property type="entry name" value="T2SS_GspF/T4SS_PilC_CS"/>
</dbReference>
<comment type="similarity">
    <text evidence="2 9">Belongs to the GSP F family.</text>
</comment>
<dbReference type="Gene3D" id="1.20.81.30">
    <property type="entry name" value="Type II secretion system (T2SS), domain F"/>
    <property type="match status" value="2"/>
</dbReference>
<dbReference type="InterPro" id="IPR003004">
    <property type="entry name" value="GspF/PilC"/>
</dbReference>
<keyword evidence="8 10" id="KW-0472">Membrane</keyword>
<evidence type="ECO:0000256" key="3">
    <source>
        <dbReference type="ARBA" id="ARBA00022448"/>
    </source>
</evidence>
<dbReference type="AlphaFoldDB" id="A0A238ZYJ2"/>
<keyword evidence="4" id="KW-1003">Cell membrane</keyword>
<reference evidence="13" key="1">
    <citation type="submission" date="2017-06" db="EMBL/GenBank/DDBJ databases">
        <authorList>
            <person name="Varghese N."/>
            <person name="Submissions S."/>
        </authorList>
    </citation>
    <scope>NUCLEOTIDE SEQUENCE [LARGE SCALE GENOMIC DNA]</scope>
    <source>
        <strain evidence="13">DSM 22348</strain>
    </source>
</reference>
<evidence type="ECO:0000313" key="12">
    <source>
        <dbReference type="EMBL" id="SNR87854.1"/>
    </source>
</evidence>
<dbReference type="Proteomes" id="UP000198407">
    <property type="component" value="Unassembled WGS sequence"/>
</dbReference>
<proteinExistence type="inferred from homology"/>
<feature type="transmembrane region" description="Helical" evidence="10">
    <location>
        <begin position="220"/>
        <end position="243"/>
    </location>
</feature>
<evidence type="ECO:0000256" key="1">
    <source>
        <dbReference type="ARBA" id="ARBA00004429"/>
    </source>
</evidence>
<dbReference type="PANTHER" id="PTHR30012">
    <property type="entry name" value="GENERAL SECRETION PATHWAY PROTEIN"/>
    <property type="match status" value="1"/>
</dbReference>
<feature type="domain" description="Type II secretion system protein GspF" evidence="11">
    <location>
        <begin position="79"/>
        <end position="201"/>
    </location>
</feature>
<evidence type="ECO:0000256" key="7">
    <source>
        <dbReference type="ARBA" id="ARBA00022989"/>
    </source>
</evidence>
<dbReference type="FunFam" id="1.20.81.30:FF:000001">
    <property type="entry name" value="Type II secretion system protein F"/>
    <property type="match status" value="2"/>
</dbReference>
<gene>
    <name evidence="12" type="ORF">SAMN05444352_10135</name>
</gene>
<dbReference type="PROSITE" id="PS00874">
    <property type="entry name" value="T2SP_F"/>
    <property type="match status" value="1"/>
</dbReference>
<feature type="transmembrane region" description="Helical" evidence="10">
    <location>
        <begin position="385"/>
        <end position="405"/>
    </location>
</feature>
<accession>A0A238ZYJ2</accession>
<dbReference type="GO" id="GO:0015628">
    <property type="term" value="P:protein secretion by the type II secretion system"/>
    <property type="evidence" value="ECO:0007669"/>
    <property type="project" value="TreeGrafter"/>
</dbReference>
<evidence type="ECO:0000259" key="11">
    <source>
        <dbReference type="Pfam" id="PF00482"/>
    </source>
</evidence>
<keyword evidence="6 9" id="KW-0812">Transmembrane</keyword>